<organism evidence="1 2">
    <name type="scientific">Gigaspora margarita</name>
    <dbReference type="NCBI Taxonomy" id="4874"/>
    <lineage>
        <taxon>Eukaryota</taxon>
        <taxon>Fungi</taxon>
        <taxon>Fungi incertae sedis</taxon>
        <taxon>Mucoromycota</taxon>
        <taxon>Glomeromycotina</taxon>
        <taxon>Glomeromycetes</taxon>
        <taxon>Diversisporales</taxon>
        <taxon>Gigasporaceae</taxon>
        <taxon>Gigaspora</taxon>
    </lineage>
</organism>
<accession>A0A8H4B4K9</accession>
<dbReference type="AlphaFoldDB" id="A0A8H4B4K9"/>
<dbReference type="Proteomes" id="UP000439903">
    <property type="component" value="Unassembled WGS sequence"/>
</dbReference>
<proteinExistence type="predicted"/>
<dbReference type="OrthoDB" id="843225at2759"/>
<keyword evidence="2" id="KW-1185">Reference proteome</keyword>
<name>A0A8H4B4K9_GIGMA</name>
<evidence type="ECO:0000313" key="1">
    <source>
        <dbReference type="EMBL" id="KAF0558831.1"/>
    </source>
</evidence>
<dbReference type="Gene3D" id="3.40.50.620">
    <property type="entry name" value="HUPs"/>
    <property type="match status" value="1"/>
</dbReference>
<dbReference type="GO" id="GO:0016787">
    <property type="term" value="F:hydrolase activity"/>
    <property type="evidence" value="ECO:0007669"/>
    <property type="project" value="UniProtKB-KW"/>
</dbReference>
<reference evidence="1 2" key="1">
    <citation type="journal article" date="2019" name="Environ. Microbiol.">
        <title>At the nexus of three kingdoms: the genome of the mycorrhizal fungus Gigaspora margarita provides insights into plant, endobacterial and fungal interactions.</title>
        <authorList>
            <person name="Venice F."/>
            <person name="Ghignone S."/>
            <person name="Salvioli di Fossalunga A."/>
            <person name="Amselem J."/>
            <person name="Novero M."/>
            <person name="Xianan X."/>
            <person name="Sedzielewska Toro K."/>
            <person name="Morin E."/>
            <person name="Lipzen A."/>
            <person name="Grigoriev I.V."/>
            <person name="Henrissat B."/>
            <person name="Martin F.M."/>
            <person name="Bonfante P."/>
        </authorList>
    </citation>
    <scope>NUCLEOTIDE SEQUENCE [LARGE SCALE GENOMIC DNA]</scope>
    <source>
        <strain evidence="1 2">BEG34</strain>
    </source>
</reference>
<keyword evidence="1" id="KW-0378">Hydrolase</keyword>
<gene>
    <name evidence="1" type="ORF">F8M41_007794</name>
</gene>
<dbReference type="EMBL" id="WTPW01000019">
    <property type="protein sequence ID" value="KAF0558831.1"/>
    <property type="molecule type" value="Genomic_DNA"/>
</dbReference>
<protein>
    <submittedName>
        <fullName evidence="1">Adenine nucleotide alpha hydrolases-like protein</fullName>
    </submittedName>
</protein>
<evidence type="ECO:0000313" key="2">
    <source>
        <dbReference type="Proteomes" id="UP000439903"/>
    </source>
</evidence>
<sequence length="259" mass="29994">MTTKKFSDFLEESPVLITHQTRRKILLPYKPNSSSSLELYQWASTNYFQSSLDHVYFVSIINIPRIRYPVHDNVWSFGYQNNVSTNFDYEKHLQHIKSKENAVKNALENIISELRSKDITSSLIIKRGNSHKELLNACKSINPDVILMCHSKNDAHQRRKLNKLFKLFDRSIVTLMKKKFPNIPIVTSNDDDNQDTKSCSCSKFCSSNTEKDEYIHKCKVCDLQISKKGLSRVFKNVKRQLSLKSSSGDSKHYHKLSEG</sequence>
<dbReference type="SUPFAM" id="SSF52402">
    <property type="entry name" value="Adenine nucleotide alpha hydrolases-like"/>
    <property type="match status" value="1"/>
</dbReference>
<dbReference type="InterPro" id="IPR014729">
    <property type="entry name" value="Rossmann-like_a/b/a_fold"/>
</dbReference>
<comment type="caution">
    <text evidence="1">The sequence shown here is derived from an EMBL/GenBank/DDBJ whole genome shotgun (WGS) entry which is preliminary data.</text>
</comment>